<dbReference type="Pfam" id="PF00665">
    <property type="entry name" value="rve"/>
    <property type="match status" value="1"/>
</dbReference>
<proteinExistence type="predicted"/>
<feature type="domain" description="Integrase catalytic" evidence="1">
    <location>
        <begin position="1"/>
        <end position="106"/>
    </location>
</feature>
<dbReference type="SUPFAM" id="SSF53098">
    <property type="entry name" value="Ribonuclease H-like"/>
    <property type="match status" value="1"/>
</dbReference>
<dbReference type="Proteomes" id="UP000257109">
    <property type="component" value="Unassembled WGS sequence"/>
</dbReference>
<evidence type="ECO:0000313" key="3">
    <source>
        <dbReference type="Proteomes" id="UP000257109"/>
    </source>
</evidence>
<dbReference type="GO" id="GO:0015074">
    <property type="term" value="P:DNA integration"/>
    <property type="evidence" value="ECO:0007669"/>
    <property type="project" value="InterPro"/>
</dbReference>
<dbReference type="PROSITE" id="PS50994">
    <property type="entry name" value="INTEGRASE"/>
    <property type="match status" value="1"/>
</dbReference>
<comment type="caution">
    <text evidence="2">The sequence shown here is derived from an EMBL/GenBank/DDBJ whole genome shotgun (WGS) entry which is preliminary data.</text>
</comment>
<organism evidence="2 3">
    <name type="scientific">Mucuna pruriens</name>
    <name type="common">Velvet bean</name>
    <name type="synonym">Dolichos pruriens</name>
    <dbReference type="NCBI Taxonomy" id="157652"/>
    <lineage>
        <taxon>Eukaryota</taxon>
        <taxon>Viridiplantae</taxon>
        <taxon>Streptophyta</taxon>
        <taxon>Embryophyta</taxon>
        <taxon>Tracheophyta</taxon>
        <taxon>Spermatophyta</taxon>
        <taxon>Magnoliopsida</taxon>
        <taxon>eudicotyledons</taxon>
        <taxon>Gunneridae</taxon>
        <taxon>Pentapetalae</taxon>
        <taxon>rosids</taxon>
        <taxon>fabids</taxon>
        <taxon>Fabales</taxon>
        <taxon>Fabaceae</taxon>
        <taxon>Papilionoideae</taxon>
        <taxon>50 kb inversion clade</taxon>
        <taxon>NPAAA clade</taxon>
        <taxon>indigoferoid/millettioid clade</taxon>
        <taxon>Phaseoleae</taxon>
        <taxon>Mucuna</taxon>
    </lineage>
</organism>
<dbReference type="AlphaFoldDB" id="A0A371FR53"/>
<evidence type="ECO:0000313" key="2">
    <source>
        <dbReference type="EMBL" id="RDX80776.1"/>
    </source>
</evidence>
<protein>
    <submittedName>
        <fullName evidence="2">Pro-Pol polyprotein</fullName>
    </submittedName>
</protein>
<dbReference type="OrthoDB" id="6752380at2759"/>
<gene>
    <name evidence="2" type="primary">pol</name>
    <name evidence="2" type="ORF">CR513_38624</name>
</gene>
<dbReference type="InterPro" id="IPR036397">
    <property type="entry name" value="RNaseH_sf"/>
</dbReference>
<dbReference type="GO" id="GO:0003676">
    <property type="term" value="F:nucleic acid binding"/>
    <property type="evidence" value="ECO:0007669"/>
    <property type="project" value="InterPro"/>
</dbReference>
<keyword evidence="3" id="KW-1185">Reference proteome</keyword>
<dbReference type="InterPro" id="IPR001584">
    <property type="entry name" value="Integrase_cat-core"/>
</dbReference>
<dbReference type="InterPro" id="IPR012337">
    <property type="entry name" value="RNaseH-like_sf"/>
</dbReference>
<dbReference type="Gene3D" id="3.30.420.10">
    <property type="entry name" value="Ribonuclease H-like superfamily/Ribonuclease H"/>
    <property type="match status" value="1"/>
</dbReference>
<dbReference type="InterPro" id="IPR052160">
    <property type="entry name" value="Gypsy_RT_Integrase-like"/>
</dbReference>
<feature type="non-terminal residue" evidence="2">
    <location>
        <position position="1"/>
    </location>
</feature>
<dbReference type="EMBL" id="QJKJ01008105">
    <property type="protein sequence ID" value="RDX80776.1"/>
    <property type="molecule type" value="Genomic_DNA"/>
</dbReference>
<name>A0A371FR53_MUCPR</name>
<reference evidence="2" key="1">
    <citation type="submission" date="2018-05" db="EMBL/GenBank/DDBJ databases">
        <title>Draft genome of Mucuna pruriens seed.</title>
        <authorList>
            <person name="Nnadi N.E."/>
            <person name="Vos R."/>
            <person name="Hasami M.H."/>
            <person name="Devisetty U.K."/>
            <person name="Aguiy J.C."/>
        </authorList>
    </citation>
    <scope>NUCLEOTIDE SEQUENCE [LARGE SCALE GENOMIC DNA]</scope>
    <source>
        <strain evidence="2">JCA_2017</strain>
    </source>
</reference>
<accession>A0A371FR53</accession>
<evidence type="ECO:0000259" key="1">
    <source>
        <dbReference type="PROSITE" id="PS50994"/>
    </source>
</evidence>
<dbReference type="PANTHER" id="PTHR47266">
    <property type="entry name" value="ENDONUCLEASE-RELATED"/>
    <property type="match status" value="1"/>
</dbReference>
<sequence>MLFCEILNVRGIDFMGPFPISHGNSYILLVVDYVLRWVEAKATRTNEAKVVVKFLMFGVPKALISDQGSHFYNRAMATLLEKYGVVHRVATTYHPRPTAKLKCLRRKSKSCCKRWRIPVKMIGADSWRMFCGRIE</sequence>